<dbReference type="AlphaFoldDB" id="A0A317YD63"/>
<reference evidence="1" key="1">
    <citation type="journal article" date="2018" name="Nat. Genet.">
        <title>Extensive intraspecific gene order and gene structural variations between Mo17 and other maize genomes.</title>
        <authorList>
            <person name="Sun S."/>
            <person name="Zhou Y."/>
            <person name="Chen J."/>
            <person name="Shi J."/>
            <person name="Zhao H."/>
            <person name="Zhao H."/>
            <person name="Song W."/>
            <person name="Zhang M."/>
            <person name="Cui Y."/>
            <person name="Dong X."/>
            <person name="Liu H."/>
            <person name="Ma X."/>
            <person name="Jiao Y."/>
            <person name="Wang B."/>
            <person name="Wei X."/>
            <person name="Stein J.C."/>
            <person name="Glaubitz J.C."/>
            <person name="Lu F."/>
            <person name="Yu G."/>
            <person name="Liang C."/>
            <person name="Fengler K."/>
            <person name="Li B."/>
            <person name="Rafalski A."/>
            <person name="Schnable P.S."/>
            <person name="Ware D.H."/>
            <person name="Buckler E.S."/>
            <person name="Lai J."/>
        </authorList>
    </citation>
    <scope>NUCLEOTIDE SEQUENCE [LARGE SCALE GENOMIC DNA]</scope>
    <source>
        <tissue evidence="1">Seedling</tissue>
    </source>
</reference>
<dbReference type="Proteomes" id="UP000251960">
    <property type="component" value="Chromosome 1"/>
</dbReference>
<accession>A0A317YD63</accession>
<dbReference type="EMBL" id="NCVQ01000001">
    <property type="protein sequence ID" value="PWZ56585.1"/>
    <property type="molecule type" value="Genomic_DNA"/>
</dbReference>
<organism evidence="1">
    <name type="scientific">Zea mays</name>
    <name type="common">Maize</name>
    <dbReference type="NCBI Taxonomy" id="4577"/>
    <lineage>
        <taxon>Eukaryota</taxon>
        <taxon>Viridiplantae</taxon>
        <taxon>Streptophyta</taxon>
        <taxon>Embryophyta</taxon>
        <taxon>Tracheophyta</taxon>
        <taxon>Spermatophyta</taxon>
        <taxon>Magnoliopsida</taxon>
        <taxon>Liliopsida</taxon>
        <taxon>Poales</taxon>
        <taxon>Poaceae</taxon>
        <taxon>PACMAD clade</taxon>
        <taxon>Panicoideae</taxon>
        <taxon>Andropogonodae</taxon>
        <taxon>Andropogoneae</taxon>
        <taxon>Tripsacinae</taxon>
        <taxon>Zea</taxon>
    </lineage>
</organism>
<gene>
    <name evidence="1" type="ORF">Zm00014a_034274</name>
</gene>
<proteinExistence type="predicted"/>
<sequence>MRSCRPSSRAAAAIAMSKRATYAPSSIRSRRSDSFVCCSFRLLPDLAGFCVEMDELPRSHTFSGIQKFRTL</sequence>
<name>A0A317YD63_MAIZE</name>
<comment type="caution">
    <text evidence="1">The sequence shown here is derived from an EMBL/GenBank/DDBJ whole genome shotgun (WGS) entry which is preliminary data.</text>
</comment>
<evidence type="ECO:0000313" key="1">
    <source>
        <dbReference type="EMBL" id="PWZ56585.1"/>
    </source>
</evidence>
<protein>
    <submittedName>
        <fullName evidence="1">Uncharacterized protein</fullName>
    </submittedName>
</protein>